<dbReference type="PROSITE" id="PS50954">
    <property type="entry name" value="LEM"/>
    <property type="match status" value="1"/>
</dbReference>
<name>A0ABD2M3J1_9BILA</name>
<feature type="compositionally biased region" description="Polar residues" evidence="1">
    <location>
        <begin position="51"/>
        <end position="67"/>
    </location>
</feature>
<dbReference type="InterPro" id="IPR011015">
    <property type="entry name" value="LEM/LEM-like_dom_sf"/>
</dbReference>
<dbReference type="CDD" id="cd12940">
    <property type="entry name" value="LEM_LAP2_LEMD1"/>
    <property type="match status" value="1"/>
</dbReference>
<feature type="region of interest" description="Disordered" evidence="1">
    <location>
        <begin position="51"/>
        <end position="109"/>
    </location>
</feature>
<dbReference type="InterPro" id="IPR003887">
    <property type="entry name" value="LEM_dom"/>
</dbReference>
<dbReference type="InterPro" id="IPR051656">
    <property type="entry name" value="LEM_domain"/>
</dbReference>
<dbReference type="PANTHER" id="PTHR12019">
    <property type="entry name" value="LAMINA-ASSOCIATED POLYPEPTIDE THYMOPOIETIN"/>
    <property type="match status" value="1"/>
</dbReference>
<reference evidence="4 5" key="1">
    <citation type="submission" date="2024-10" db="EMBL/GenBank/DDBJ databases">
        <authorList>
            <person name="Kim D."/>
        </authorList>
    </citation>
    <scope>NUCLEOTIDE SEQUENCE [LARGE SCALE GENOMIC DNA]</scope>
    <source>
        <strain evidence="4">BH-2024</strain>
    </source>
</reference>
<feature type="transmembrane region" description="Helical" evidence="2">
    <location>
        <begin position="171"/>
        <end position="192"/>
    </location>
</feature>
<evidence type="ECO:0000313" key="4">
    <source>
        <dbReference type="EMBL" id="KAL3122093.1"/>
    </source>
</evidence>
<keyword evidence="5" id="KW-1185">Reference proteome</keyword>
<dbReference type="FunFam" id="1.10.720.40:FF:000001">
    <property type="entry name" value="LEM domain containing 2, isoform CRA_a"/>
    <property type="match status" value="1"/>
</dbReference>
<dbReference type="EMBL" id="JBICBT010000159">
    <property type="protein sequence ID" value="KAL3122093.1"/>
    <property type="molecule type" value="Genomic_DNA"/>
</dbReference>
<evidence type="ECO:0000256" key="1">
    <source>
        <dbReference type="SAM" id="MobiDB-lite"/>
    </source>
</evidence>
<dbReference type="AlphaFoldDB" id="A0ABD2M3J1"/>
<dbReference type="Pfam" id="PF03020">
    <property type="entry name" value="LEM"/>
    <property type="match status" value="1"/>
</dbReference>
<evidence type="ECO:0000313" key="5">
    <source>
        <dbReference type="Proteomes" id="UP001620626"/>
    </source>
</evidence>
<keyword evidence="2" id="KW-1133">Transmembrane helix</keyword>
<accession>A0ABD2M3J1</accession>
<dbReference type="Proteomes" id="UP001620626">
    <property type="component" value="Unassembled WGS sequence"/>
</dbReference>
<keyword evidence="2" id="KW-0812">Transmembrane</keyword>
<evidence type="ECO:0000256" key="2">
    <source>
        <dbReference type="SAM" id="Phobius"/>
    </source>
</evidence>
<evidence type="ECO:0000259" key="3">
    <source>
        <dbReference type="PROSITE" id="PS50954"/>
    </source>
</evidence>
<dbReference type="PANTHER" id="PTHR12019:SF12">
    <property type="entry name" value="LEM DOMAIN-CONTAINING PROTEIN 1"/>
    <property type="match status" value="1"/>
</dbReference>
<keyword evidence="2" id="KW-0472">Membrane</keyword>
<dbReference type="Gene3D" id="1.10.720.40">
    <property type="match status" value="1"/>
</dbReference>
<gene>
    <name evidence="4" type="ORF">niasHT_009386</name>
</gene>
<organism evidence="4 5">
    <name type="scientific">Heterodera trifolii</name>
    <dbReference type="NCBI Taxonomy" id="157864"/>
    <lineage>
        <taxon>Eukaryota</taxon>
        <taxon>Metazoa</taxon>
        <taxon>Ecdysozoa</taxon>
        <taxon>Nematoda</taxon>
        <taxon>Chromadorea</taxon>
        <taxon>Rhabditida</taxon>
        <taxon>Tylenchina</taxon>
        <taxon>Tylenchomorpha</taxon>
        <taxon>Tylenchoidea</taxon>
        <taxon>Heteroderidae</taxon>
        <taxon>Heteroderinae</taxon>
        <taxon>Heterodera</taxon>
    </lineage>
</organism>
<sequence length="210" mass="23307">MSETIEASSISNLNDLELRTELTRHGVEVGPIVPSTRKIYEKKLQNLLNGTGNIENGENLVNGTMNGVGTPMHSDINNSPNPTPRSTPAPNEQGSDDDDEPSESIRLLSPKEMHNFRRSFKSLDSPDSSVLRQRRDFRECSPPLGDTNPLFIPNGAHCQKVEKKQFSTVKVFGLSLLFLAITSAFVLAMFWLRERLVPIFDGANDVEKGQ</sequence>
<dbReference type="SUPFAM" id="SSF63451">
    <property type="entry name" value="LEM domain"/>
    <property type="match status" value="1"/>
</dbReference>
<proteinExistence type="predicted"/>
<feature type="domain" description="LEM" evidence="3">
    <location>
        <begin position="7"/>
        <end position="51"/>
    </location>
</feature>
<comment type="caution">
    <text evidence="4">The sequence shown here is derived from an EMBL/GenBank/DDBJ whole genome shotgun (WGS) entry which is preliminary data.</text>
</comment>
<dbReference type="SMART" id="SM00540">
    <property type="entry name" value="LEM"/>
    <property type="match status" value="1"/>
</dbReference>
<protein>
    <recommendedName>
        <fullName evidence="3">LEM domain-containing protein</fullName>
    </recommendedName>
</protein>